<dbReference type="EMBL" id="JAVJAN010000003">
    <property type="protein sequence ID" value="MDR5586124.1"/>
    <property type="molecule type" value="Genomic_DNA"/>
</dbReference>
<keyword evidence="1" id="KW-0812">Transmembrane</keyword>
<proteinExistence type="predicted"/>
<dbReference type="RefSeq" id="WP_309555875.1">
    <property type="nucleotide sequence ID" value="NZ_JAVJAN010000003.1"/>
</dbReference>
<evidence type="ECO:0000313" key="3">
    <source>
        <dbReference type="EMBL" id="MDR5586124.1"/>
    </source>
</evidence>
<feature type="domain" description="DUF4179" evidence="2">
    <location>
        <begin position="41"/>
        <end position="128"/>
    </location>
</feature>
<comment type="caution">
    <text evidence="3">The sequence shown here is derived from an EMBL/GenBank/DDBJ whole genome shotgun (WGS) entry which is preliminary data.</text>
</comment>
<name>A0ABU1ECW3_9CLOT</name>
<accession>A0ABU1ECW3</accession>
<evidence type="ECO:0000313" key="4">
    <source>
        <dbReference type="Proteomes" id="UP001256646"/>
    </source>
</evidence>
<feature type="transmembrane region" description="Helical" evidence="1">
    <location>
        <begin position="47"/>
        <end position="66"/>
    </location>
</feature>
<gene>
    <name evidence="3" type="ORF">RGC78_01435</name>
</gene>
<dbReference type="InterPro" id="IPR025436">
    <property type="entry name" value="DUF4179"/>
</dbReference>
<dbReference type="Pfam" id="PF13786">
    <property type="entry name" value="DUF4179"/>
    <property type="match status" value="1"/>
</dbReference>
<dbReference type="Proteomes" id="UP001256646">
    <property type="component" value="Unassembled WGS sequence"/>
</dbReference>
<keyword evidence="4" id="KW-1185">Reference proteome</keyword>
<evidence type="ECO:0000256" key="1">
    <source>
        <dbReference type="SAM" id="Phobius"/>
    </source>
</evidence>
<organism evidence="3 4">
    <name type="scientific">Clostridium aquiflavi</name>
    <dbReference type="NCBI Taxonomy" id="3073603"/>
    <lineage>
        <taxon>Bacteria</taxon>
        <taxon>Bacillati</taxon>
        <taxon>Bacillota</taxon>
        <taxon>Clostridia</taxon>
        <taxon>Eubacteriales</taxon>
        <taxon>Clostridiaceae</taxon>
        <taxon>Clostridium</taxon>
    </lineage>
</organism>
<dbReference type="Gene3D" id="2.60.40.1630">
    <property type="entry name" value="bacillus anthracis domain"/>
    <property type="match status" value="1"/>
</dbReference>
<sequence length="461" mass="52095">MDNKNFDKILKDKIKSKYNNVPDKIDLMIQETLDSLKPKEQKRYRKVISIAVICFCVLFASIGVGITTTANALGLPVKDFIAEIMGLSPQYSDYASDVNITKESNGVNFTITSVLYDGYKLKIAYKVEGTVADSLEKLAKLSSFLNTKVSVNGKEVNLTSSGYSKPINSNTVGGINIFDIDDTMYDNSFMGLTQLDILDTFNFNISIEDEIDNEKYKWDFNIPISSEKIKSKIEEYSLDNTVGDYKIKNVIVTPISTYISGTFKDSKDKISIMNYIVVDDKGREVKIDNCNESTGVGGGKFRCEISNNDSELNSLTFIPYKNKQHYSPEEMPSTDEEAKEFKKAYREKLQKEISLTLSENGFNFTSDSELNITKVIREENKTKIYYETKYPTMVNLRLNISRDDIKTKSNNNVENVESIESGVGVVTLNGILENKTYNLIYDSPDKSLEVYEDKAVTMELK</sequence>
<reference evidence="3 4" key="1">
    <citation type="submission" date="2023-09" db="EMBL/GenBank/DDBJ databases">
        <authorList>
            <person name="Zhai L."/>
        </authorList>
    </citation>
    <scope>NUCLEOTIDE SEQUENCE [LARGE SCALE GENOMIC DNA]</scope>
    <source>
        <strain evidence="3 4">5 N-1</strain>
    </source>
</reference>
<protein>
    <submittedName>
        <fullName evidence="3">DUF4179 domain-containing protein</fullName>
    </submittedName>
</protein>
<evidence type="ECO:0000259" key="2">
    <source>
        <dbReference type="Pfam" id="PF13786"/>
    </source>
</evidence>
<keyword evidence="1" id="KW-0472">Membrane</keyword>
<keyword evidence="1" id="KW-1133">Transmembrane helix</keyword>